<dbReference type="RefSeq" id="WP_160612833.1">
    <property type="nucleotide sequence ID" value="NZ_JAUFQM010000001.1"/>
</dbReference>
<protein>
    <submittedName>
        <fullName evidence="2">Uncharacterized protein</fullName>
    </submittedName>
</protein>
<accession>A0A844Z4H0</accession>
<keyword evidence="1" id="KW-0812">Transmembrane</keyword>
<proteinExistence type="predicted"/>
<evidence type="ECO:0000256" key="1">
    <source>
        <dbReference type="SAM" id="Phobius"/>
    </source>
</evidence>
<reference evidence="2 3" key="1">
    <citation type="submission" date="2019-12" db="EMBL/GenBank/DDBJ databases">
        <title>Genomic-based taxomic classification of the family Erythrobacteraceae.</title>
        <authorList>
            <person name="Xu L."/>
        </authorList>
    </citation>
    <scope>NUCLEOTIDE SEQUENCE [LARGE SCALE GENOMIC DNA]</scope>
    <source>
        <strain evidence="2 3">KCTC 42006</strain>
    </source>
</reference>
<evidence type="ECO:0000313" key="2">
    <source>
        <dbReference type="EMBL" id="MXO82394.1"/>
    </source>
</evidence>
<organism evidence="2 3">
    <name type="scientific">Pontixanthobacter aestiaquae</name>
    <dbReference type="NCBI Taxonomy" id="1509367"/>
    <lineage>
        <taxon>Bacteria</taxon>
        <taxon>Pseudomonadati</taxon>
        <taxon>Pseudomonadota</taxon>
        <taxon>Alphaproteobacteria</taxon>
        <taxon>Sphingomonadales</taxon>
        <taxon>Erythrobacteraceae</taxon>
        <taxon>Pontixanthobacter</taxon>
    </lineage>
</organism>
<dbReference type="AlphaFoldDB" id="A0A844Z4H0"/>
<keyword evidence="3" id="KW-1185">Reference proteome</keyword>
<comment type="caution">
    <text evidence="2">The sequence shown here is derived from an EMBL/GenBank/DDBJ whole genome shotgun (WGS) entry which is preliminary data.</text>
</comment>
<feature type="transmembrane region" description="Helical" evidence="1">
    <location>
        <begin position="37"/>
        <end position="56"/>
    </location>
</feature>
<feature type="transmembrane region" description="Helical" evidence="1">
    <location>
        <begin position="6"/>
        <end position="25"/>
    </location>
</feature>
<gene>
    <name evidence="2" type="ORF">GRI35_03255</name>
</gene>
<keyword evidence="1" id="KW-0472">Membrane</keyword>
<dbReference type="EMBL" id="WTYZ01000001">
    <property type="protein sequence ID" value="MXO82394.1"/>
    <property type="molecule type" value="Genomic_DNA"/>
</dbReference>
<dbReference type="Proteomes" id="UP000460290">
    <property type="component" value="Unassembled WGS sequence"/>
</dbReference>
<evidence type="ECO:0000313" key="3">
    <source>
        <dbReference type="Proteomes" id="UP000460290"/>
    </source>
</evidence>
<sequence length="59" mass="6159">MTILSGLFVLLAITFASIAVAFFRMPQLVDPKLGRATAILFIVAAALFVLIGFIGFGGG</sequence>
<name>A0A844Z4H0_9SPHN</name>
<keyword evidence="1" id="KW-1133">Transmembrane helix</keyword>